<keyword evidence="10" id="KW-1185">Reference proteome</keyword>
<dbReference type="EMBL" id="JBHSBB010000010">
    <property type="protein sequence ID" value="MFC4032869.1"/>
    <property type="molecule type" value="Genomic_DNA"/>
</dbReference>
<protein>
    <submittedName>
        <fullName evidence="9">RDD family protein</fullName>
    </submittedName>
</protein>
<dbReference type="InterPro" id="IPR010432">
    <property type="entry name" value="RDD"/>
</dbReference>
<comment type="caution">
    <text evidence="9">The sequence shown here is derived from an EMBL/GenBank/DDBJ whole genome shotgun (WGS) entry which is preliminary data.</text>
</comment>
<keyword evidence="4 7" id="KW-1133">Transmembrane helix</keyword>
<keyword evidence="5 7" id="KW-0472">Membrane</keyword>
<gene>
    <name evidence="9" type="ORF">ACFO3J_15425</name>
</gene>
<evidence type="ECO:0000256" key="6">
    <source>
        <dbReference type="SAM" id="MobiDB-lite"/>
    </source>
</evidence>
<dbReference type="InterPro" id="IPR051791">
    <property type="entry name" value="Pra-immunoreactive"/>
</dbReference>
<evidence type="ECO:0000256" key="5">
    <source>
        <dbReference type="ARBA" id="ARBA00023136"/>
    </source>
</evidence>
<dbReference type="PANTHER" id="PTHR36115:SF6">
    <property type="entry name" value="PROLINE-RICH ANTIGEN HOMOLOG"/>
    <property type="match status" value="1"/>
</dbReference>
<feature type="compositionally biased region" description="Pro residues" evidence="6">
    <location>
        <begin position="43"/>
        <end position="53"/>
    </location>
</feature>
<reference evidence="10" key="1">
    <citation type="journal article" date="2019" name="Int. J. Syst. Evol. Microbiol.">
        <title>The Global Catalogue of Microorganisms (GCM) 10K type strain sequencing project: providing services to taxonomists for standard genome sequencing and annotation.</title>
        <authorList>
            <consortium name="The Broad Institute Genomics Platform"/>
            <consortium name="The Broad Institute Genome Sequencing Center for Infectious Disease"/>
            <person name="Wu L."/>
            <person name="Ma J."/>
        </authorList>
    </citation>
    <scope>NUCLEOTIDE SEQUENCE [LARGE SCALE GENOMIC DNA]</scope>
    <source>
        <strain evidence="10">CGMCC 4.7237</strain>
    </source>
</reference>
<accession>A0ABV8HLI8</accession>
<keyword evidence="2" id="KW-1003">Cell membrane</keyword>
<evidence type="ECO:0000256" key="7">
    <source>
        <dbReference type="SAM" id="Phobius"/>
    </source>
</evidence>
<dbReference type="Pfam" id="PF06271">
    <property type="entry name" value="RDD"/>
    <property type="match status" value="1"/>
</dbReference>
<proteinExistence type="predicted"/>
<evidence type="ECO:0000256" key="4">
    <source>
        <dbReference type="ARBA" id="ARBA00022989"/>
    </source>
</evidence>
<keyword evidence="3 7" id="KW-0812">Transmembrane</keyword>
<feature type="compositionally biased region" description="Pro residues" evidence="6">
    <location>
        <begin position="17"/>
        <end position="29"/>
    </location>
</feature>
<dbReference type="Proteomes" id="UP001595765">
    <property type="component" value="Unassembled WGS sequence"/>
</dbReference>
<dbReference type="PANTHER" id="PTHR36115">
    <property type="entry name" value="PROLINE-RICH ANTIGEN HOMOLOG-RELATED"/>
    <property type="match status" value="1"/>
</dbReference>
<name>A0ABV8HLI8_9ACTN</name>
<evidence type="ECO:0000256" key="3">
    <source>
        <dbReference type="ARBA" id="ARBA00022692"/>
    </source>
</evidence>
<feature type="transmembrane region" description="Helical" evidence="7">
    <location>
        <begin position="103"/>
        <end position="126"/>
    </location>
</feature>
<feature type="transmembrane region" description="Helical" evidence="7">
    <location>
        <begin position="159"/>
        <end position="178"/>
    </location>
</feature>
<feature type="region of interest" description="Disordered" evidence="6">
    <location>
        <begin position="1"/>
        <end position="71"/>
    </location>
</feature>
<feature type="domain" description="RDD" evidence="8">
    <location>
        <begin position="96"/>
        <end position="244"/>
    </location>
</feature>
<sequence>MSQPPDPSSPYGEPQPKDQPQPQAQPPSQEPYGGGQPYGAPQQPYPYPYPPQPGAYGQPPQQPYGYPPAGYQQPPPPYGYGYAPGPGVPLPGMPPLASWGARLGAFLLDWLMFFLIPQGLAGAGYIRIILASNDRLNTCDDQGIPSDRCSLPHPPTGSIILILLGGVLALGAVFFIAYREGSTGQSPGKRIVGIRLLKEYDGATLGFGLAFGRRLLHILDNLACYIGWLWPLWDPKRQTFADKVLHTVVIKDQT</sequence>
<comment type="subcellular location">
    <subcellularLocation>
        <location evidence="1">Cell membrane</location>
        <topology evidence="1">Multi-pass membrane protein</topology>
    </subcellularLocation>
</comment>
<evidence type="ECO:0000313" key="10">
    <source>
        <dbReference type="Proteomes" id="UP001595765"/>
    </source>
</evidence>
<evidence type="ECO:0000259" key="8">
    <source>
        <dbReference type="Pfam" id="PF06271"/>
    </source>
</evidence>
<evidence type="ECO:0000256" key="1">
    <source>
        <dbReference type="ARBA" id="ARBA00004651"/>
    </source>
</evidence>
<organism evidence="9 10">
    <name type="scientific">Streptomyces polygonati</name>
    <dbReference type="NCBI Taxonomy" id="1617087"/>
    <lineage>
        <taxon>Bacteria</taxon>
        <taxon>Bacillati</taxon>
        <taxon>Actinomycetota</taxon>
        <taxon>Actinomycetes</taxon>
        <taxon>Kitasatosporales</taxon>
        <taxon>Streptomycetaceae</taxon>
        <taxon>Streptomyces</taxon>
    </lineage>
</organism>
<evidence type="ECO:0000256" key="2">
    <source>
        <dbReference type="ARBA" id="ARBA00022475"/>
    </source>
</evidence>
<evidence type="ECO:0000313" key="9">
    <source>
        <dbReference type="EMBL" id="MFC4032869.1"/>
    </source>
</evidence>
<dbReference type="RefSeq" id="WP_386429955.1">
    <property type="nucleotide sequence ID" value="NZ_JBHSBB010000010.1"/>
</dbReference>